<dbReference type="RefSeq" id="WP_006626577.1">
    <property type="nucleotide sequence ID" value="NZ_ADFR01000002.1"/>
</dbReference>
<evidence type="ECO:0008006" key="3">
    <source>
        <dbReference type="Google" id="ProtNLM"/>
    </source>
</evidence>
<sequence>MNHQIDFAFSNLYTKFLSEMEEAREFLVKNTGIILYSKEDLAERNSTYQIEEFAPDFFLIGQDGDLAFFIKKDSDDTIYMNDLGALGSFEMKRIASNVYEFVQYASQYYGECVNGAERPEYLRMI</sequence>
<keyword evidence="2" id="KW-1185">Reference proteome</keyword>
<reference evidence="2" key="1">
    <citation type="submission" date="2009-12" db="EMBL/GenBank/DDBJ databases">
        <title>Sequence of Clostridiales genomosp. BVAB3 str. UPII9-5.</title>
        <authorList>
            <person name="Madupu R."/>
            <person name="Durkin A.S."/>
            <person name="Torralba M."/>
            <person name="Methe B."/>
            <person name="Sutton G.G."/>
            <person name="Strausberg R.L."/>
            <person name="Nelson K.E."/>
        </authorList>
    </citation>
    <scope>NUCLEOTIDE SEQUENCE [LARGE SCALE GENOMIC DNA]</scope>
    <source>
        <strain evidence="2">W1219</strain>
    </source>
</reference>
<name>D2MMF6_9FIRM</name>
<dbReference type="InterPro" id="IPR037883">
    <property type="entry name" value="Knr4/Smi1-like_sf"/>
</dbReference>
<dbReference type="EMBL" id="ADFR01000002">
    <property type="protein sequence ID" value="EFC06232.1"/>
    <property type="molecule type" value="Genomic_DNA"/>
</dbReference>
<accession>D2MMF6</accession>
<dbReference type="Proteomes" id="UP000005017">
    <property type="component" value="Unassembled WGS sequence"/>
</dbReference>
<dbReference type="SUPFAM" id="SSF160631">
    <property type="entry name" value="SMI1/KNR4-like"/>
    <property type="match status" value="1"/>
</dbReference>
<dbReference type="OrthoDB" id="1739659at2"/>
<dbReference type="AlphaFoldDB" id="D2MMF6"/>
<protein>
    <recommendedName>
        <fullName evidence="3">Knr4/Smi1-like domain-containing protein</fullName>
    </recommendedName>
</protein>
<organism evidence="1 2">
    <name type="scientific">Bulleidia extructa W1219</name>
    <dbReference type="NCBI Taxonomy" id="679192"/>
    <lineage>
        <taxon>Bacteria</taxon>
        <taxon>Bacillati</taxon>
        <taxon>Bacillota</taxon>
        <taxon>Erysipelotrichia</taxon>
        <taxon>Erysipelotrichales</taxon>
        <taxon>Erysipelotrichaceae</taxon>
        <taxon>Bulleidia</taxon>
    </lineage>
</organism>
<evidence type="ECO:0000313" key="1">
    <source>
        <dbReference type="EMBL" id="EFC06232.1"/>
    </source>
</evidence>
<comment type="caution">
    <text evidence="1">The sequence shown here is derived from an EMBL/GenBank/DDBJ whole genome shotgun (WGS) entry which is preliminary data.</text>
</comment>
<dbReference type="Gene3D" id="3.40.1580.10">
    <property type="entry name" value="SMI1/KNR4-like"/>
    <property type="match status" value="1"/>
</dbReference>
<dbReference type="STRING" id="679192.HMPREF9013_0934"/>
<evidence type="ECO:0000313" key="2">
    <source>
        <dbReference type="Proteomes" id="UP000005017"/>
    </source>
</evidence>
<gene>
    <name evidence="1" type="ORF">HMPREF9013_0934</name>
</gene>
<proteinExistence type="predicted"/>
<dbReference type="eggNOG" id="ENOG5032QV7">
    <property type="taxonomic scope" value="Bacteria"/>
</dbReference>